<dbReference type="NCBIfam" id="TIGR01647">
    <property type="entry name" value="ATPase-IIIA_H"/>
    <property type="match status" value="1"/>
</dbReference>
<comment type="catalytic activity">
    <reaction evidence="9 10">
        <text>ATP + H2O + H(+)(in) = ADP + phosphate + 2 H(+)(out)</text>
        <dbReference type="Rhea" id="RHEA:20852"/>
        <dbReference type="ChEBI" id="CHEBI:15377"/>
        <dbReference type="ChEBI" id="CHEBI:15378"/>
        <dbReference type="ChEBI" id="CHEBI:30616"/>
        <dbReference type="ChEBI" id="CHEBI:43474"/>
        <dbReference type="ChEBI" id="CHEBI:456216"/>
        <dbReference type="EC" id="7.1.2.1"/>
    </reaction>
</comment>
<dbReference type="PANTHER" id="PTHR42861">
    <property type="entry name" value="CALCIUM-TRANSPORTING ATPASE"/>
    <property type="match status" value="1"/>
</dbReference>
<feature type="domain" description="Cation-transporting P-type ATPase N-terminal" evidence="12">
    <location>
        <begin position="3"/>
        <end position="53"/>
    </location>
</feature>
<evidence type="ECO:0000256" key="4">
    <source>
        <dbReference type="ARBA" id="ARBA00022741"/>
    </source>
</evidence>
<dbReference type="SUPFAM" id="SSF81653">
    <property type="entry name" value="Calcium ATPase, transduction domain A"/>
    <property type="match status" value="1"/>
</dbReference>
<evidence type="ECO:0000256" key="5">
    <source>
        <dbReference type="ARBA" id="ARBA00022840"/>
    </source>
</evidence>
<dbReference type="Proteomes" id="UP001491310">
    <property type="component" value="Unassembled WGS sequence"/>
</dbReference>
<comment type="subcellular location">
    <subcellularLocation>
        <location evidence="10">Cell membrane</location>
        <topology evidence="10">Multi-pass membrane protein</topology>
    </subcellularLocation>
    <subcellularLocation>
        <location evidence="1">Membrane</location>
        <topology evidence="1">Multi-pass membrane protein</topology>
    </subcellularLocation>
</comment>
<dbReference type="SUPFAM" id="SSF81660">
    <property type="entry name" value="Metal cation-transporting ATPase, ATP-binding domain N"/>
    <property type="match status" value="1"/>
</dbReference>
<name>A0ABR2YZ53_9CHLO</name>
<dbReference type="NCBIfam" id="TIGR01494">
    <property type="entry name" value="ATPase_P-type"/>
    <property type="match status" value="2"/>
</dbReference>
<dbReference type="InterPro" id="IPR008250">
    <property type="entry name" value="ATPase_P-typ_transduc_dom_A_sf"/>
</dbReference>
<dbReference type="Pfam" id="PF00690">
    <property type="entry name" value="Cation_ATPase_N"/>
    <property type="match status" value="1"/>
</dbReference>
<dbReference type="SFLD" id="SFLDF00027">
    <property type="entry name" value="p-type_atpase"/>
    <property type="match status" value="1"/>
</dbReference>
<evidence type="ECO:0000259" key="12">
    <source>
        <dbReference type="Pfam" id="PF00690"/>
    </source>
</evidence>
<dbReference type="InterPro" id="IPR023298">
    <property type="entry name" value="ATPase_P-typ_TM_dom_sf"/>
</dbReference>
<dbReference type="InterPro" id="IPR044492">
    <property type="entry name" value="P_typ_ATPase_HD_dom"/>
</dbReference>
<evidence type="ECO:0000256" key="1">
    <source>
        <dbReference type="ARBA" id="ARBA00004141"/>
    </source>
</evidence>
<dbReference type="InterPro" id="IPR018303">
    <property type="entry name" value="ATPase_P-typ_P_site"/>
</dbReference>
<feature type="transmembrane region" description="Helical" evidence="10">
    <location>
        <begin position="667"/>
        <end position="689"/>
    </location>
</feature>
<dbReference type="SUPFAM" id="SSF81665">
    <property type="entry name" value="Calcium ATPase, transmembrane domain M"/>
    <property type="match status" value="1"/>
</dbReference>
<dbReference type="InterPro" id="IPR001757">
    <property type="entry name" value="P_typ_ATPase"/>
</dbReference>
<feature type="transmembrane region" description="Helical" evidence="10">
    <location>
        <begin position="630"/>
        <end position="647"/>
    </location>
</feature>
<evidence type="ECO:0000256" key="3">
    <source>
        <dbReference type="ARBA" id="ARBA00022692"/>
    </source>
</evidence>
<keyword evidence="6 10" id="KW-1278">Translocase</keyword>
<gene>
    <name evidence="13" type="ORF">WJX75_005212</name>
</gene>
<dbReference type="SFLD" id="SFLDG00002">
    <property type="entry name" value="C1.7:_P-type_atpase_like"/>
    <property type="match status" value="1"/>
</dbReference>
<feature type="transmembrane region" description="Helical" evidence="10">
    <location>
        <begin position="38"/>
        <end position="57"/>
    </location>
</feature>
<proteinExistence type="inferred from homology"/>
<dbReference type="Gene3D" id="3.40.50.1000">
    <property type="entry name" value="HAD superfamily/HAD-like"/>
    <property type="match status" value="1"/>
</dbReference>
<feature type="transmembrane region" description="Helical" evidence="10">
    <location>
        <begin position="788"/>
        <end position="811"/>
    </location>
</feature>
<sequence length="907" mass="96283">MHSKGLTSIKARELQQVHGFNETESHGDPEWRKVLKRYLEPITLVILLAAIISAAVPNDGSRGWTSFVLLIVELNIIVWVGYYSDRNAGNAVKELKELSAPTATVNRDGEWKQTEVRELVPGDLIELKGGDVVPADAVLVGEGEPLKVDESSLTGEALPVSKIQGGKVLSGSVVLQGESAAVVSATGRHSFFGKTVALLSQPEESGHLRMVLSSMTLAIGVVALAGVICIMAALLGRGDAAGYSVVIAFVILVSAMPVGMPVVTTAVLAIGAREMARHKAIVNRLASLEELSGMEVLASDKTGTLTLNRLTLDKEDIEPWGEATKDEVLLYAALSAKWENSDAIDRAVTGAVGSKESLRGYKIEQVVPFNPVDKKTTVAFTGHDGRRLLACKGAPQIVAAMLCNSRAKTAVDAYMAARAARGLRALGVAKSGDEGATWQLVGLISLLDPPREDTKRTIELAGQLGVEVKMVTGDQRLIAVETCRRLGMGTNIMEGANLMQGDCTDADLATKVMKVDGFAGVYPEHKHRIVAALQSRGRLVGMTGDGVNDAPALKKANVGIAVAGATSAAKGAADIILTEEGLSPIITAIQASRTIFARLQAYLIYRIASSLLILGFFFFAIIILGLEMPTWAIIVINITNDVSVMATSFDKVHSSDMPQTWNMTKCLVVAACTAAVGIAGSVLLLYLSLPSRVNWFAALGTPVDHGLPVAPHSTNGQVVALIFLALMILIQLNIFATRNPGLFWRFTSKTAPRPSLLLVAAVACVLLPATLIAVYWPENIQPDGGRGVLIGAGWAKVGIVWAYAIAIWLIADAAKTCVQALFIRQERVKEDCKMHSRPLPLWVRAVDWPGNAVASTLDSLAKGTAQAAKPCTNLITVKGSRKGPANDSAQELGDVIINIPQASANSK</sequence>
<dbReference type="InterPro" id="IPR023214">
    <property type="entry name" value="HAD_sf"/>
</dbReference>
<comment type="caution">
    <text evidence="13">The sequence shown here is derived from an EMBL/GenBank/DDBJ whole genome shotgun (WGS) entry which is preliminary data.</text>
</comment>
<evidence type="ECO:0000256" key="8">
    <source>
        <dbReference type="ARBA" id="ARBA00023136"/>
    </source>
</evidence>
<keyword evidence="10" id="KW-0460">Magnesium</keyword>
<dbReference type="EC" id="7.1.2.1" evidence="10"/>
<evidence type="ECO:0000313" key="13">
    <source>
        <dbReference type="EMBL" id="KAK9916639.1"/>
    </source>
</evidence>
<evidence type="ECO:0000256" key="2">
    <source>
        <dbReference type="ARBA" id="ARBA00008804"/>
    </source>
</evidence>
<dbReference type="Pfam" id="PF00702">
    <property type="entry name" value="Hydrolase"/>
    <property type="match status" value="1"/>
</dbReference>
<keyword evidence="14" id="KW-1185">Reference proteome</keyword>
<dbReference type="PROSITE" id="PS00154">
    <property type="entry name" value="ATPASE_E1_E2"/>
    <property type="match status" value="1"/>
</dbReference>
<dbReference type="Gene3D" id="1.20.1110.10">
    <property type="entry name" value="Calcium-transporting ATPase, transmembrane domain"/>
    <property type="match status" value="1"/>
</dbReference>
<dbReference type="EMBL" id="JALJOT010000003">
    <property type="protein sequence ID" value="KAK9916639.1"/>
    <property type="molecule type" value="Genomic_DNA"/>
</dbReference>
<dbReference type="Pfam" id="PF00122">
    <property type="entry name" value="E1-E2_ATPase"/>
    <property type="match status" value="1"/>
</dbReference>
<protein>
    <recommendedName>
        <fullName evidence="10">Plasma membrane ATPase</fullName>
        <ecNumber evidence="10">7.1.2.1</ecNumber>
    </recommendedName>
</protein>
<keyword evidence="5 10" id="KW-0067">ATP-binding</keyword>
<feature type="domain" description="P-type ATPase A" evidence="11">
    <location>
        <begin position="97"/>
        <end position="199"/>
    </location>
</feature>
<feature type="transmembrane region" description="Helical" evidence="10">
    <location>
        <begin position="63"/>
        <end position="83"/>
    </location>
</feature>
<keyword evidence="8 10" id="KW-0472">Membrane</keyword>
<keyword evidence="10" id="KW-0813">Transport</keyword>
<keyword evidence="10" id="KW-0375">Hydrogen ion transport</keyword>
<dbReference type="SUPFAM" id="SSF56784">
    <property type="entry name" value="HAD-like"/>
    <property type="match status" value="1"/>
</dbReference>
<accession>A0ABR2YZ53</accession>
<reference evidence="13 14" key="1">
    <citation type="journal article" date="2024" name="Nat. Commun.">
        <title>Phylogenomics reveals the evolutionary origins of lichenization in chlorophyte algae.</title>
        <authorList>
            <person name="Puginier C."/>
            <person name="Libourel C."/>
            <person name="Otte J."/>
            <person name="Skaloud P."/>
            <person name="Haon M."/>
            <person name="Grisel S."/>
            <person name="Petersen M."/>
            <person name="Berrin J.G."/>
            <person name="Delaux P.M."/>
            <person name="Dal Grande F."/>
            <person name="Keller J."/>
        </authorList>
    </citation>
    <scope>NUCLEOTIDE SEQUENCE [LARGE SCALE GENOMIC DNA]</scope>
    <source>
        <strain evidence="13 14">SAG 216-7</strain>
    </source>
</reference>
<feature type="transmembrane region" description="Helical" evidence="10">
    <location>
        <begin position="241"/>
        <end position="270"/>
    </location>
</feature>
<feature type="transmembrane region" description="Helical" evidence="10">
    <location>
        <begin position="215"/>
        <end position="235"/>
    </location>
</feature>
<dbReference type="InterPro" id="IPR023299">
    <property type="entry name" value="ATPase_P-typ_cyto_dom_N"/>
</dbReference>
<keyword evidence="10" id="KW-0406">Ion transport</keyword>
<dbReference type="InterPro" id="IPR006534">
    <property type="entry name" value="P-type_ATPase_IIIA"/>
</dbReference>
<evidence type="ECO:0000256" key="6">
    <source>
        <dbReference type="ARBA" id="ARBA00022967"/>
    </source>
</evidence>
<dbReference type="Gene3D" id="2.70.150.10">
    <property type="entry name" value="Calcium-transporting ATPase, cytoplasmic transduction domain A"/>
    <property type="match status" value="1"/>
</dbReference>
<dbReference type="PRINTS" id="PR00120">
    <property type="entry name" value="HATPASE"/>
</dbReference>
<evidence type="ECO:0000259" key="11">
    <source>
        <dbReference type="Pfam" id="PF00122"/>
    </source>
</evidence>
<dbReference type="InterPro" id="IPR036412">
    <property type="entry name" value="HAD-like_sf"/>
</dbReference>
<evidence type="ECO:0000256" key="9">
    <source>
        <dbReference type="ARBA" id="ARBA00048122"/>
    </source>
</evidence>
<organism evidence="13 14">
    <name type="scientific">Coccomyxa subellipsoidea</name>
    <dbReference type="NCBI Taxonomy" id="248742"/>
    <lineage>
        <taxon>Eukaryota</taxon>
        <taxon>Viridiplantae</taxon>
        <taxon>Chlorophyta</taxon>
        <taxon>core chlorophytes</taxon>
        <taxon>Trebouxiophyceae</taxon>
        <taxon>Trebouxiophyceae incertae sedis</taxon>
        <taxon>Coccomyxaceae</taxon>
        <taxon>Coccomyxa</taxon>
    </lineage>
</organism>
<evidence type="ECO:0000313" key="14">
    <source>
        <dbReference type="Proteomes" id="UP001491310"/>
    </source>
</evidence>
<keyword evidence="7 10" id="KW-1133">Transmembrane helix</keyword>
<dbReference type="InterPro" id="IPR059000">
    <property type="entry name" value="ATPase_P-type_domA"/>
</dbReference>
<feature type="transmembrane region" description="Helical" evidence="10">
    <location>
        <begin position="756"/>
        <end position="776"/>
    </location>
</feature>
<dbReference type="SFLD" id="SFLDS00003">
    <property type="entry name" value="Haloacid_Dehalogenase"/>
    <property type="match status" value="1"/>
</dbReference>
<feature type="transmembrane region" description="Helical" evidence="10">
    <location>
        <begin position="718"/>
        <end position="736"/>
    </location>
</feature>
<keyword evidence="4 10" id="KW-0547">Nucleotide-binding</keyword>
<evidence type="ECO:0000256" key="7">
    <source>
        <dbReference type="ARBA" id="ARBA00022989"/>
    </source>
</evidence>
<dbReference type="InterPro" id="IPR004014">
    <property type="entry name" value="ATPase_P-typ_cation-transptr_N"/>
</dbReference>
<keyword evidence="3 10" id="KW-0812">Transmembrane</keyword>
<dbReference type="Gene3D" id="3.40.1110.10">
    <property type="entry name" value="Calcium-transporting ATPase, cytoplasmic domain N"/>
    <property type="match status" value="1"/>
</dbReference>
<comment type="similarity">
    <text evidence="2 10">Belongs to the cation transport ATPase (P-type) (TC 3.A.3) family. Type IIIA subfamily.</text>
</comment>
<dbReference type="PRINTS" id="PR00119">
    <property type="entry name" value="CATATPASE"/>
</dbReference>
<feature type="transmembrane region" description="Helical" evidence="10">
    <location>
        <begin position="603"/>
        <end position="624"/>
    </location>
</feature>
<evidence type="ECO:0000256" key="10">
    <source>
        <dbReference type="RuleBase" id="RU362083"/>
    </source>
</evidence>